<gene>
    <name evidence="5" type="ORF">DENOEST_3747</name>
</gene>
<keyword evidence="2" id="KW-0805">Transcription regulation</keyword>
<keyword evidence="6" id="KW-1185">Reference proteome</keyword>
<dbReference type="InterPro" id="IPR050109">
    <property type="entry name" value="HTH-type_TetR-like_transc_reg"/>
</dbReference>
<reference evidence="5 6" key="1">
    <citation type="submission" date="2020-03" db="EMBL/GenBank/DDBJ databases">
        <authorList>
            <consortium name="Genoscope - CEA"/>
            <person name="William W."/>
        </authorList>
    </citation>
    <scope>NUCLEOTIDE SEQUENCE [LARGE SCALE GENOMIC DNA]</scope>
    <source>
        <strain evidence="6">DSM 16959</strain>
    </source>
</reference>
<sequence length="210" mass="24129">MARKTKEEAEHTRDRIIDAAQRVFHDRGVSRSSLEKVAQAAGVTRGAVYWHFANKTELFFAMRERMSLDLFARTEALLLSETIADPLDAMEAAMKEFFRILEERQDVRQVFEIIFLRCEYVDEFARVQEELKKPAYDFLDKVNAVYRRAAAQGTLRAGLAPERAARDTWIFMGGLIHHIVESPCREGWLECTGELVANHVALRRNPATAR</sequence>
<organism evidence="5 6">
    <name type="scientific">Denitratisoma oestradiolicum</name>
    <dbReference type="NCBI Taxonomy" id="311182"/>
    <lineage>
        <taxon>Bacteria</taxon>
        <taxon>Pseudomonadati</taxon>
        <taxon>Pseudomonadota</taxon>
        <taxon>Betaproteobacteria</taxon>
        <taxon>Nitrosomonadales</taxon>
        <taxon>Sterolibacteriaceae</taxon>
        <taxon>Denitratisoma</taxon>
    </lineage>
</organism>
<dbReference type="Pfam" id="PF00440">
    <property type="entry name" value="TetR_N"/>
    <property type="match status" value="1"/>
</dbReference>
<dbReference type="PANTHER" id="PTHR30055">
    <property type="entry name" value="HTH-TYPE TRANSCRIPTIONAL REGULATOR RUTR"/>
    <property type="match status" value="1"/>
</dbReference>
<keyword evidence="4" id="KW-0804">Transcription</keyword>
<dbReference type="PRINTS" id="PR00455">
    <property type="entry name" value="HTHTETR"/>
</dbReference>
<proteinExistence type="predicted"/>
<dbReference type="GO" id="GO:0003700">
    <property type="term" value="F:DNA-binding transcription factor activity"/>
    <property type="evidence" value="ECO:0007669"/>
    <property type="project" value="TreeGrafter"/>
</dbReference>
<dbReference type="PANTHER" id="PTHR30055:SF240">
    <property type="entry name" value="HTH-TYPE TRANSCRIPTIONAL REGULATOR ACRR"/>
    <property type="match status" value="1"/>
</dbReference>
<dbReference type="InterPro" id="IPR023772">
    <property type="entry name" value="DNA-bd_HTH_TetR-type_CS"/>
</dbReference>
<evidence type="ECO:0000256" key="1">
    <source>
        <dbReference type="ARBA" id="ARBA00022491"/>
    </source>
</evidence>
<dbReference type="AlphaFoldDB" id="A0A6S6Y1W3"/>
<accession>A0A6S6Y1W3</accession>
<keyword evidence="3" id="KW-0238">DNA-binding</keyword>
<dbReference type="OrthoDB" id="5816932at2"/>
<dbReference type="SUPFAM" id="SSF46689">
    <property type="entry name" value="Homeodomain-like"/>
    <property type="match status" value="1"/>
</dbReference>
<dbReference type="InterPro" id="IPR013572">
    <property type="entry name" value="Tscrpt_reg_MAATS_C"/>
</dbReference>
<dbReference type="EMBL" id="LR778301">
    <property type="protein sequence ID" value="CAB1370901.1"/>
    <property type="molecule type" value="Genomic_DNA"/>
</dbReference>
<dbReference type="RefSeq" id="WP_145770454.1">
    <property type="nucleotide sequence ID" value="NZ_LR778301.1"/>
</dbReference>
<dbReference type="PROSITE" id="PS01081">
    <property type="entry name" value="HTH_TETR_1"/>
    <property type="match status" value="1"/>
</dbReference>
<dbReference type="PROSITE" id="PS50977">
    <property type="entry name" value="HTH_TETR_2"/>
    <property type="match status" value="1"/>
</dbReference>
<dbReference type="InterPro" id="IPR001647">
    <property type="entry name" value="HTH_TetR"/>
</dbReference>
<dbReference type="Pfam" id="PF08361">
    <property type="entry name" value="TetR_C_2"/>
    <property type="match status" value="1"/>
</dbReference>
<evidence type="ECO:0000313" key="5">
    <source>
        <dbReference type="EMBL" id="CAB1370901.1"/>
    </source>
</evidence>
<dbReference type="Proteomes" id="UP000515733">
    <property type="component" value="Chromosome"/>
</dbReference>
<dbReference type="KEGG" id="doe:DENOEST_3747"/>
<dbReference type="InterPro" id="IPR009057">
    <property type="entry name" value="Homeodomain-like_sf"/>
</dbReference>
<evidence type="ECO:0000256" key="2">
    <source>
        <dbReference type="ARBA" id="ARBA00023015"/>
    </source>
</evidence>
<dbReference type="Gene3D" id="1.10.357.10">
    <property type="entry name" value="Tetracycline Repressor, domain 2"/>
    <property type="match status" value="1"/>
</dbReference>
<evidence type="ECO:0000256" key="4">
    <source>
        <dbReference type="ARBA" id="ARBA00023163"/>
    </source>
</evidence>
<name>A0A6S6Y1W3_9PROT</name>
<dbReference type="InterPro" id="IPR036271">
    <property type="entry name" value="Tet_transcr_reg_TetR-rel_C_sf"/>
</dbReference>
<dbReference type="SUPFAM" id="SSF48498">
    <property type="entry name" value="Tetracyclin repressor-like, C-terminal domain"/>
    <property type="match status" value="1"/>
</dbReference>
<keyword evidence="1" id="KW-0678">Repressor</keyword>
<evidence type="ECO:0000256" key="3">
    <source>
        <dbReference type="ARBA" id="ARBA00023125"/>
    </source>
</evidence>
<dbReference type="GO" id="GO:0000976">
    <property type="term" value="F:transcription cis-regulatory region binding"/>
    <property type="evidence" value="ECO:0007669"/>
    <property type="project" value="TreeGrafter"/>
</dbReference>
<protein>
    <submittedName>
        <fullName evidence="5">Transcriptional regulator, TetR family</fullName>
    </submittedName>
</protein>
<evidence type="ECO:0000313" key="6">
    <source>
        <dbReference type="Proteomes" id="UP000515733"/>
    </source>
</evidence>